<evidence type="ECO:0008006" key="7">
    <source>
        <dbReference type="Google" id="ProtNLM"/>
    </source>
</evidence>
<feature type="region of interest" description="Disordered" evidence="1">
    <location>
        <begin position="157"/>
        <end position="176"/>
    </location>
</feature>
<dbReference type="RefSeq" id="WP_289824367.1">
    <property type="nucleotide sequence ID" value="NZ_JAUEIE010000001.1"/>
</dbReference>
<dbReference type="Proteomes" id="UP001167831">
    <property type="component" value="Unassembled WGS sequence"/>
</dbReference>
<gene>
    <name evidence="3" type="ORF">QVN81_00645</name>
    <name evidence="4" type="ORF">QVN84_00640</name>
</gene>
<reference evidence="4" key="2">
    <citation type="submission" date="2023-08" db="EMBL/GenBank/DDBJ databases">
        <title>Identification and characterization of horizontal gene transfer across gut microbiota members of farm animals based on homology search.</title>
        <authorList>
            <person name="Schwarzerova J."/>
            <person name="Nykrynova M."/>
            <person name="Jureckova K."/>
            <person name="Cejkova D."/>
            <person name="Rychlik I."/>
        </authorList>
    </citation>
    <scope>NUCLEOTIDE SEQUENCE</scope>
    <source>
        <strain evidence="4">ET15</strain>
        <strain evidence="3">ET37</strain>
    </source>
</reference>
<feature type="chain" id="PRO_5043790313" description="DUF4595 domain-containing protein" evidence="2">
    <location>
        <begin position="32"/>
        <end position="410"/>
    </location>
</feature>
<reference evidence="4" key="1">
    <citation type="submission" date="2023-06" db="EMBL/GenBank/DDBJ databases">
        <authorList>
            <person name="Zeman M."/>
            <person name="Kubasova T."/>
            <person name="Jahodarova E."/>
            <person name="Nykrynova M."/>
            <person name="Rychlik I."/>
        </authorList>
    </citation>
    <scope>NUCLEOTIDE SEQUENCE</scope>
    <source>
        <strain evidence="4">ET15</strain>
        <strain evidence="3">ET37</strain>
    </source>
</reference>
<evidence type="ECO:0000313" key="4">
    <source>
        <dbReference type="EMBL" id="MDN0024036.1"/>
    </source>
</evidence>
<comment type="caution">
    <text evidence="4">The sequence shown here is derived from an EMBL/GenBank/DDBJ whole genome shotgun (WGS) entry which is preliminary data.</text>
</comment>
<keyword evidence="5" id="KW-1185">Reference proteome</keyword>
<dbReference type="Gene3D" id="2.40.160.190">
    <property type="match status" value="1"/>
</dbReference>
<feature type="compositionally biased region" description="Gly residues" evidence="1">
    <location>
        <begin position="160"/>
        <end position="172"/>
    </location>
</feature>
<accession>A0AAW7JIY8</accession>
<name>A0AAW7JIY8_9BACT</name>
<dbReference type="PROSITE" id="PS51257">
    <property type="entry name" value="PROKAR_LIPOPROTEIN"/>
    <property type="match status" value="1"/>
</dbReference>
<dbReference type="EMBL" id="JAUEIF010000001">
    <property type="protein sequence ID" value="MDN0024036.1"/>
    <property type="molecule type" value="Genomic_DNA"/>
</dbReference>
<sequence>MRKNDICSRMTGTVHAVLSCFMMFLCCTALSSCGGDDDGGSGGGTTGSILDRLVGSEWKGEYFQVSENGEYEEGTMTLKFTSSDRAEQHTAYSGMEWNSNGEYVEYSGESDTFYEYVISDGKITLTDTGGYGSFMLTPSGNNTLVYGSTVYRLVKEGTGDDTGGSQGGGDVGGNPETGIADFVTTPVRTFEMEFAQGSRDFKVEYVYSGNKVVRMLRSGSSSASYALSYSYDEVTAKSSAYTYTFGLGSTGYANFFRDGADGAWSCRTSGDNDGYMRYFSIENPYDYRYYMVSYSGGNVSRVEEYRNDGELYCTYTFSYTSRNNKNGLYPEASVINTNLEFLRYLGFLGQPSRKLVDKIDFKPADSSYGTMEFSYQFDSAGNVTSYQYTSDPIYKTTDRRQPSPVFRFTY</sequence>
<evidence type="ECO:0000256" key="1">
    <source>
        <dbReference type="SAM" id="MobiDB-lite"/>
    </source>
</evidence>
<proteinExistence type="predicted"/>
<keyword evidence="2" id="KW-0732">Signal</keyword>
<dbReference type="EMBL" id="JAUEIE010000001">
    <property type="protein sequence ID" value="MDN0021539.1"/>
    <property type="molecule type" value="Genomic_DNA"/>
</dbReference>
<dbReference type="AlphaFoldDB" id="A0AAW7JIY8"/>
<evidence type="ECO:0000313" key="6">
    <source>
        <dbReference type="Proteomes" id="UP001168478"/>
    </source>
</evidence>
<dbReference type="Proteomes" id="UP001168478">
    <property type="component" value="Unassembled WGS sequence"/>
</dbReference>
<protein>
    <recommendedName>
        <fullName evidence="7">DUF4595 domain-containing protein</fullName>
    </recommendedName>
</protein>
<evidence type="ECO:0000313" key="5">
    <source>
        <dbReference type="Proteomes" id="UP001167831"/>
    </source>
</evidence>
<evidence type="ECO:0000256" key="2">
    <source>
        <dbReference type="SAM" id="SignalP"/>
    </source>
</evidence>
<organism evidence="4 6">
    <name type="scientific">Leyella lascolaii</name>
    <dbReference type="NCBI Taxonomy" id="1776379"/>
    <lineage>
        <taxon>Bacteria</taxon>
        <taxon>Pseudomonadati</taxon>
        <taxon>Bacteroidota</taxon>
        <taxon>Bacteroidia</taxon>
        <taxon>Bacteroidales</taxon>
        <taxon>Prevotellaceae</taxon>
        <taxon>Leyella</taxon>
    </lineage>
</organism>
<feature type="signal peptide" evidence="2">
    <location>
        <begin position="1"/>
        <end position="31"/>
    </location>
</feature>
<evidence type="ECO:0000313" key="3">
    <source>
        <dbReference type="EMBL" id="MDN0021539.1"/>
    </source>
</evidence>